<keyword evidence="5" id="KW-0574">Periplasm</keyword>
<dbReference type="EMBL" id="JAFBDZ010000002">
    <property type="protein sequence ID" value="MBM7585760.1"/>
    <property type="molecule type" value="Genomic_DNA"/>
</dbReference>
<accession>A0ABS2ND73</accession>
<feature type="domain" description="AlgX/AlgJ SGNH hydrolase-like" evidence="7">
    <location>
        <begin position="87"/>
        <end position="225"/>
    </location>
</feature>
<dbReference type="Pfam" id="PF16822">
    <property type="entry name" value="ALGX"/>
    <property type="match status" value="1"/>
</dbReference>
<evidence type="ECO:0000313" key="8">
    <source>
        <dbReference type="EMBL" id="MBM7585760.1"/>
    </source>
</evidence>
<keyword evidence="4" id="KW-0732">Signal</keyword>
<keyword evidence="3" id="KW-0808">Transferase</keyword>
<keyword evidence="6" id="KW-0016">Alginate biosynthesis</keyword>
<protein>
    <recommendedName>
        <fullName evidence="7">AlgX/AlgJ SGNH hydrolase-like domain-containing protein</fullName>
    </recommendedName>
</protein>
<organism evidence="8 9">
    <name type="scientific">Rossellomorea pakistanensis</name>
    <dbReference type="NCBI Taxonomy" id="992288"/>
    <lineage>
        <taxon>Bacteria</taxon>
        <taxon>Bacillati</taxon>
        <taxon>Bacillota</taxon>
        <taxon>Bacilli</taxon>
        <taxon>Bacillales</taxon>
        <taxon>Bacillaceae</taxon>
        <taxon>Rossellomorea</taxon>
    </lineage>
</organism>
<sequence length="381" mass="45290">MTKEDNKKSEFENRALAQRPSISKNEIFSGEFFKNYETYFTDQFYQRDKWVKTFILWQLRSNKTYVNGYHVTDDGWILGKPMEGLAKKDLNISAKNIKELSDYLSQKDSELYFSPFPAKVNETTGSLPWYVSKGTGNENYHYLMSKLEEKNINLIDISGKWNEKFSDEEIKEFYMKTDHHWNMLGAFKGYQLIMENLSSIYEGIPTDYNKENYKYTCEKDKKFVGSWNRSLYKLIDTSIDDFCYFTPVNYSFQDLKVYKGKVSKKNMVSDNREIYASGVKDDLEEFNYHTAYADNYPELNIINEESKNDLKVLILKDSYTNPLIFHMAHHFHHTTIYDSRYNYDRSVYDYLEKNDYDIVLITLNTNNIRGKMYNFEQPGKK</sequence>
<reference evidence="8 9" key="1">
    <citation type="submission" date="2021-01" db="EMBL/GenBank/DDBJ databases">
        <title>Genomic Encyclopedia of Type Strains, Phase IV (KMG-IV): sequencing the most valuable type-strain genomes for metagenomic binning, comparative biology and taxonomic classification.</title>
        <authorList>
            <person name="Goeker M."/>
        </authorList>
    </citation>
    <scope>NUCLEOTIDE SEQUENCE [LARGE SCALE GENOMIC DNA]</scope>
    <source>
        <strain evidence="8 9">DSM 24834</strain>
    </source>
</reference>
<evidence type="ECO:0000259" key="7">
    <source>
        <dbReference type="Pfam" id="PF16822"/>
    </source>
</evidence>
<name>A0ABS2ND73_9BACI</name>
<gene>
    <name evidence="8" type="ORF">JOC86_002302</name>
</gene>
<evidence type="ECO:0000256" key="4">
    <source>
        <dbReference type="ARBA" id="ARBA00022729"/>
    </source>
</evidence>
<keyword evidence="9" id="KW-1185">Reference proteome</keyword>
<evidence type="ECO:0000256" key="2">
    <source>
        <dbReference type="ARBA" id="ARBA00005182"/>
    </source>
</evidence>
<evidence type="ECO:0000313" key="9">
    <source>
        <dbReference type="Proteomes" id="UP001646157"/>
    </source>
</evidence>
<evidence type="ECO:0000256" key="6">
    <source>
        <dbReference type="ARBA" id="ARBA00022841"/>
    </source>
</evidence>
<evidence type="ECO:0000256" key="5">
    <source>
        <dbReference type="ARBA" id="ARBA00022764"/>
    </source>
</evidence>
<proteinExistence type="predicted"/>
<comment type="pathway">
    <text evidence="2">Glycan biosynthesis; alginate biosynthesis.</text>
</comment>
<evidence type="ECO:0000256" key="1">
    <source>
        <dbReference type="ARBA" id="ARBA00004418"/>
    </source>
</evidence>
<comment type="caution">
    <text evidence="8">The sequence shown here is derived from an EMBL/GenBank/DDBJ whole genome shotgun (WGS) entry which is preliminary data.</text>
</comment>
<dbReference type="InterPro" id="IPR031811">
    <property type="entry name" value="ALGX/ALGJ_SGNH-like"/>
</dbReference>
<evidence type="ECO:0000256" key="3">
    <source>
        <dbReference type="ARBA" id="ARBA00022679"/>
    </source>
</evidence>
<dbReference type="Proteomes" id="UP001646157">
    <property type="component" value="Unassembled WGS sequence"/>
</dbReference>
<comment type="subcellular location">
    <subcellularLocation>
        <location evidence="1">Periplasm</location>
    </subcellularLocation>
</comment>